<dbReference type="Gene3D" id="3.30.70.330">
    <property type="match status" value="1"/>
</dbReference>
<keyword evidence="1" id="KW-0694">RNA-binding</keyword>
<comment type="caution">
    <text evidence="3">The sequence shown here is derived from an EMBL/GenBank/DDBJ whole genome shotgun (WGS) entry which is preliminary data.</text>
</comment>
<name>A0A8S9I8B1_BRACR</name>
<accession>A0A8S9I8B1</accession>
<evidence type="ECO:0000313" key="3">
    <source>
        <dbReference type="EMBL" id="KAF2565999.1"/>
    </source>
</evidence>
<protein>
    <recommendedName>
        <fullName evidence="2">RRM domain-containing protein</fullName>
    </recommendedName>
</protein>
<dbReference type="PROSITE" id="PS50102">
    <property type="entry name" value="RRM"/>
    <property type="match status" value="1"/>
</dbReference>
<reference evidence="3" key="1">
    <citation type="submission" date="2019-12" db="EMBL/GenBank/DDBJ databases">
        <title>Genome sequencing and annotation of Brassica cretica.</title>
        <authorList>
            <person name="Studholme D.J."/>
            <person name="Sarris P.F."/>
        </authorList>
    </citation>
    <scope>NUCLEOTIDE SEQUENCE</scope>
    <source>
        <strain evidence="3">PFS-001/15</strain>
        <tissue evidence="3">Leaf</tissue>
    </source>
</reference>
<evidence type="ECO:0000256" key="1">
    <source>
        <dbReference type="PROSITE-ProRule" id="PRU00176"/>
    </source>
</evidence>
<proteinExistence type="predicted"/>
<dbReference type="EMBL" id="QGKW02001911">
    <property type="protein sequence ID" value="KAF2565999.1"/>
    <property type="molecule type" value="Genomic_DNA"/>
</dbReference>
<evidence type="ECO:0000259" key="2">
    <source>
        <dbReference type="PROSITE" id="PS50102"/>
    </source>
</evidence>
<dbReference type="InterPro" id="IPR012677">
    <property type="entry name" value="Nucleotide-bd_a/b_plait_sf"/>
</dbReference>
<dbReference type="Proteomes" id="UP000712281">
    <property type="component" value="Unassembled WGS sequence"/>
</dbReference>
<gene>
    <name evidence="3" type="ORF">F2Q68_00025043</name>
</gene>
<evidence type="ECO:0000313" key="4">
    <source>
        <dbReference type="Proteomes" id="UP000712281"/>
    </source>
</evidence>
<dbReference type="AlphaFoldDB" id="A0A8S9I8B1"/>
<dbReference type="InterPro" id="IPR035979">
    <property type="entry name" value="RBD_domain_sf"/>
</dbReference>
<dbReference type="GO" id="GO:0003723">
    <property type="term" value="F:RNA binding"/>
    <property type="evidence" value="ECO:0007669"/>
    <property type="project" value="UniProtKB-UniRule"/>
</dbReference>
<dbReference type="Pfam" id="PF00076">
    <property type="entry name" value="RRM_1"/>
    <property type="match status" value="1"/>
</dbReference>
<organism evidence="3 4">
    <name type="scientific">Brassica cretica</name>
    <name type="common">Mustard</name>
    <dbReference type="NCBI Taxonomy" id="69181"/>
    <lineage>
        <taxon>Eukaryota</taxon>
        <taxon>Viridiplantae</taxon>
        <taxon>Streptophyta</taxon>
        <taxon>Embryophyta</taxon>
        <taxon>Tracheophyta</taxon>
        <taxon>Spermatophyta</taxon>
        <taxon>Magnoliopsida</taxon>
        <taxon>eudicotyledons</taxon>
        <taxon>Gunneridae</taxon>
        <taxon>Pentapetalae</taxon>
        <taxon>rosids</taxon>
        <taxon>malvids</taxon>
        <taxon>Brassicales</taxon>
        <taxon>Brassicaceae</taxon>
        <taxon>Brassiceae</taxon>
        <taxon>Brassica</taxon>
    </lineage>
</organism>
<dbReference type="InterPro" id="IPR000504">
    <property type="entry name" value="RRM_dom"/>
</dbReference>
<dbReference type="SUPFAM" id="SSF54928">
    <property type="entry name" value="RNA-binding domain, RBD"/>
    <property type="match status" value="1"/>
</dbReference>
<feature type="domain" description="RRM" evidence="2">
    <location>
        <begin position="48"/>
        <end position="93"/>
    </location>
</feature>
<sequence>MAAAVATGVAPSTMIDQVPSPTAAQTSVQVPVSIPVQSPVVAADQTHPNSSLYNLDDSVDDEKLKEMFSEFGNVTSSKFMVNPQGISRGFGFVACLFQS</sequence>